<sequence>MPLRDILDKIKGLDSRLSDLTTDVEYLKQKGQAQCELKEVENCWSRFRCPHSRSKEHAGQCSGERRSCANRNESCLSEDE</sequence>
<reference evidence="2" key="1">
    <citation type="submission" date="2017-05" db="UniProtKB">
        <authorList>
            <consortium name="EnsemblMetazoa"/>
        </authorList>
    </citation>
    <scope>IDENTIFICATION</scope>
</reference>
<feature type="compositionally biased region" description="Basic and acidic residues" evidence="1">
    <location>
        <begin position="53"/>
        <end position="67"/>
    </location>
</feature>
<evidence type="ECO:0000256" key="1">
    <source>
        <dbReference type="SAM" id="MobiDB-lite"/>
    </source>
</evidence>
<accession>A0A1X7V4U6</accession>
<feature type="compositionally biased region" description="Polar residues" evidence="1">
    <location>
        <begin position="69"/>
        <end position="80"/>
    </location>
</feature>
<dbReference type="AlphaFoldDB" id="A0A1X7V4U6"/>
<organism evidence="2">
    <name type="scientific">Amphimedon queenslandica</name>
    <name type="common">Sponge</name>
    <dbReference type="NCBI Taxonomy" id="400682"/>
    <lineage>
        <taxon>Eukaryota</taxon>
        <taxon>Metazoa</taxon>
        <taxon>Porifera</taxon>
        <taxon>Demospongiae</taxon>
        <taxon>Heteroscleromorpha</taxon>
        <taxon>Haplosclerida</taxon>
        <taxon>Niphatidae</taxon>
        <taxon>Amphimedon</taxon>
    </lineage>
</organism>
<proteinExistence type="predicted"/>
<dbReference type="InParanoid" id="A0A1X7V4U6"/>
<feature type="region of interest" description="Disordered" evidence="1">
    <location>
        <begin position="53"/>
        <end position="80"/>
    </location>
</feature>
<dbReference type="EnsemblMetazoa" id="Aqu2.1.34552_001">
    <property type="protein sequence ID" value="Aqu2.1.34552_001"/>
    <property type="gene ID" value="Aqu2.1.34552"/>
</dbReference>
<name>A0A1X7V4U6_AMPQE</name>
<evidence type="ECO:0000313" key="2">
    <source>
        <dbReference type="EnsemblMetazoa" id="Aqu2.1.34552_001"/>
    </source>
</evidence>
<protein>
    <submittedName>
        <fullName evidence="2">Uncharacterized protein</fullName>
    </submittedName>
</protein>